<proteinExistence type="predicted"/>
<reference evidence="3" key="1">
    <citation type="submission" date="2016-04" db="UniProtKB">
        <authorList>
            <consortium name="WormBaseParasite"/>
        </authorList>
    </citation>
    <scope>IDENTIFICATION</scope>
</reference>
<sequence length="229" mass="25605">MQTPVAIEVAIIALIILCVLYIHHPEDSFLCKTYEPSERKHCALISSTILIIHYVVLGVCNFIAVIFMILFRNAFINITPSQQQNIIIEQSDVAPSAPLPPPYVSKAPIPISVEPPPYSTNIQSDGDKQTKHTEIILQKMSLYRHPDTLKNPIRSCTINVTESCILFLYGRWRILQVSAGQIIAESDTAVSHSAAQVLELTFDKLTKDIGENEVASHLKIQKHDEYSLS</sequence>
<keyword evidence="1" id="KW-1133">Transmembrane helix</keyword>
<accession>A0A158R4Q0</accession>
<keyword evidence="1" id="KW-0472">Membrane</keyword>
<feature type="transmembrane region" description="Helical" evidence="1">
    <location>
        <begin position="44"/>
        <end position="71"/>
    </location>
</feature>
<keyword evidence="2" id="KW-1185">Reference proteome</keyword>
<dbReference type="AlphaFoldDB" id="A0A158R4Q0"/>
<dbReference type="Proteomes" id="UP000046393">
    <property type="component" value="Unplaced"/>
</dbReference>
<evidence type="ECO:0000256" key="1">
    <source>
        <dbReference type="SAM" id="Phobius"/>
    </source>
</evidence>
<organism evidence="2 3">
    <name type="scientific">Syphacia muris</name>
    <dbReference type="NCBI Taxonomy" id="451379"/>
    <lineage>
        <taxon>Eukaryota</taxon>
        <taxon>Metazoa</taxon>
        <taxon>Ecdysozoa</taxon>
        <taxon>Nematoda</taxon>
        <taxon>Chromadorea</taxon>
        <taxon>Rhabditida</taxon>
        <taxon>Spirurina</taxon>
        <taxon>Oxyuridomorpha</taxon>
        <taxon>Oxyuroidea</taxon>
        <taxon>Oxyuridae</taxon>
        <taxon>Syphacia</taxon>
    </lineage>
</organism>
<keyword evidence="1" id="KW-0812">Transmembrane</keyword>
<feature type="transmembrane region" description="Helical" evidence="1">
    <location>
        <begin position="6"/>
        <end position="23"/>
    </location>
</feature>
<evidence type="ECO:0000313" key="3">
    <source>
        <dbReference type="WBParaSite" id="SMUV_0000404001-mRNA-1"/>
    </source>
</evidence>
<name>A0A158R4Q0_9BILA</name>
<protein>
    <submittedName>
        <fullName evidence="3">G_PROTEIN_RECEP_F3_4 domain-containing protein</fullName>
    </submittedName>
</protein>
<dbReference type="WBParaSite" id="SMUV_0000404001-mRNA-1">
    <property type="protein sequence ID" value="SMUV_0000404001-mRNA-1"/>
    <property type="gene ID" value="SMUV_0000404001"/>
</dbReference>
<evidence type="ECO:0000313" key="2">
    <source>
        <dbReference type="Proteomes" id="UP000046393"/>
    </source>
</evidence>